<keyword evidence="14" id="KW-1185">Reference proteome</keyword>
<dbReference type="InterPro" id="IPR027417">
    <property type="entry name" value="P-loop_NTPase"/>
</dbReference>
<dbReference type="GO" id="GO:0034040">
    <property type="term" value="F:ATPase-coupled lipid transmembrane transporter activity"/>
    <property type="evidence" value="ECO:0007669"/>
    <property type="project" value="TreeGrafter"/>
</dbReference>
<dbReference type="Gene3D" id="3.40.50.300">
    <property type="entry name" value="P-loop containing nucleotide triphosphate hydrolases"/>
    <property type="match status" value="1"/>
</dbReference>
<dbReference type="SUPFAM" id="SSF52540">
    <property type="entry name" value="P-loop containing nucleoside triphosphate hydrolases"/>
    <property type="match status" value="1"/>
</dbReference>
<feature type="transmembrane region" description="Helical" evidence="10">
    <location>
        <begin position="664"/>
        <end position="689"/>
    </location>
</feature>
<feature type="transmembrane region" description="Helical" evidence="10">
    <location>
        <begin position="549"/>
        <end position="569"/>
    </location>
</feature>
<accession>A0A3S2W6L6</accession>
<dbReference type="PROSITE" id="PS50929">
    <property type="entry name" value="ABC_TM1F"/>
    <property type="match status" value="1"/>
</dbReference>
<evidence type="ECO:0000256" key="8">
    <source>
        <dbReference type="ARBA" id="ARBA00022989"/>
    </source>
</evidence>
<organism evidence="13 14">
    <name type="scientific">Methylobacterium oryzihabitans</name>
    <dbReference type="NCBI Taxonomy" id="2499852"/>
    <lineage>
        <taxon>Bacteria</taxon>
        <taxon>Pseudomonadati</taxon>
        <taxon>Pseudomonadota</taxon>
        <taxon>Alphaproteobacteria</taxon>
        <taxon>Hyphomicrobiales</taxon>
        <taxon>Methylobacteriaceae</taxon>
        <taxon>Methylobacterium</taxon>
    </lineage>
</organism>
<evidence type="ECO:0000256" key="7">
    <source>
        <dbReference type="ARBA" id="ARBA00022840"/>
    </source>
</evidence>
<dbReference type="GO" id="GO:0016887">
    <property type="term" value="F:ATP hydrolysis activity"/>
    <property type="evidence" value="ECO:0007669"/>
    <property type="project" value="InterPro"/>
</dbReference>
<dbReference type="Pfam" id="PF00664">
    <property type="entry name" value="ABC_membrane"/>
    <property type="match status" value="1"/>
</dbReference>
<sequence>MLHDTRDPDGWQAVAAATPADGGALVLDGGVLQVVGGAASLYLERPGRAGRRYLCGIAAGEVALAPVFGDEGWRMVAFLDGAGARAERHEAEAFLARLDAGDGGVIAATEAWIERIAARVGASPAGRPGPLGAGTQVLVPGVCARPAAGLLWVSLVQGATLTGHPEPVAPGAAPVPAFAAPGGGIAARDGEALIVCRDSGGLAAAGGLSRAVREHLRRVGRALEAREAAREAREAAFVAGKGAHDRALLATRVDPLVIPSARSDERDDGTRLAAAFRAVAEAGGTAWPDAEVGSAIRDPSVPVGRRVRALADEAGLGLREVRLDGRWWREGGHSLLAFRASDGAPLALIAGTGWRGGYRLQVGGRLRRVGPREAAGIAPDAYLPVRRLPDAPVDGRTLLRFASVLTAPVLMPLLLLAAAGSALGLVTPLASGILFDTIIPSAARTELVQLAAGIAGLGLGAVVFELVRGWLLLRLATLLDGDLEGALWDRLLHLPASFFRGFPAGDLALRATAINQMRDALGGTVVASLLAAVVSLSSLGLILTYDWRLAVLALGLVAVQVAVMVAVSLRMLAIARRILETEGRLQALALQLIQAIAKLKVAGAETRGYARWAPLFVARSTLARRQHTLSAGVSAFGAAFAIVSTATMIGVVGLGGPTIGVGPFVAFSAAYGQFIAATLSLGAVLPALLSLQPLYARAKPLLQAVPEARGRCGAAPELSGRLAVRDLVFRYRPDGPAILDGVSLRVEPGEFVAIVGASGSGKSTLLRLLLGFEAPTRGTIAYDERDLAALDVRAVRRQLGVVLQNGRIQNGTILDTIRNGLPLPEAQAWEAAHMAGLDDDVRAMPMGLHTFVGEDAGLLSGGQRQRLLIARALVHRPRLLLFDEATSALDNRTQQRVTERLAMLDATRLVIAHRLSTIRQADRIYVLDAGRVVEEGDYARLMQAGGRFRELVQRQLPL</sequence>
<dbReference type="SMART" id="SM00382">
    <property type="entry name" value="AAA"/>
    <property type="match status" value="1"/>
</dbReference>
<proteinExistence type="inferred from homology"/>
<evidence type="ECO:0000256" key="6">
    <source>
        <dbReference type="ARBA" id="ARBA00022741"/>
    </source>
</evidence>
<dbReference type="Proteomes" id="UP000286997">
    <property type="component" value="Unassembled WGS sequence"/>
</dbReference>
<feature type="transmembrane region" description="Helical" evidence="10">
    <location>
        <begin position="629"/>
        <end position="652"/>
    </location>
</feature>
<keyword evidence="6" id="KW-0547">Nucleotide-binding</keyword>
<feature type="transmembrane region" description="Helical" evidence="10">
    <location>
        <begin position="447"/>
        <end position="471"/>
    </location>
</feature>
<dbReference type="NCBIfam" id="TIGR03797">
    <property type="entry name" value="NHLM_micro_ABC2"/>
    <property type="match status" value="1"/>
</dbReference>
<dbReference type="PANTHER" id="PTHR24221">
    <property type="entry name" value="ATP-BINDING CASSETTE SUB-FAMILY B"/>
    <property type="match status" value="1"/>
</dbReference>
<feature type="transmembrane region" description="Helical" evidence="10">
    <location>
        <begin position="409"/>
        <end position="435"/>
    </location>
</feature>
<dbReference type="GO" id="GO:0005886">
    <property type="term" value="C:plasma membrane"/>
    <property type="evidence" value="ECO:0007669"/>
    <property type="project" value="UniProtKB-SubCell"/>
</dbReference>
<evidence type="ECO:0000256" key="4">
    <source>
        <dbReference type="ARBA" id="ARBA00022475"/>
    </source>
</evidence>
<dbReference type="InterPro" id="IPR017871">
    <property type="entry name" value="ABC_transporter-like_CS"/>
</dbReference>
<evidence type="ECO:0000256" key="1">
    <source>
        <dbReference type="ARBA" id="ARBA00004651"/>
    </source>
</evidence>
<keyword evidence="7" id="KW-0067">ATP-binding</keyword>
<evidence type="ECO:0000256" key="9">
    <source>
        <dbReference type="ARBA" id="ARBA00023136"/>
    </source>
</evidence>
<feature type="domain" description="ABC transmembrane type-1" evidence="12">
    <location>
        <begin position="413"/>
        <end position="690"/>
    </location>
</feature>
<dbReference type="RefSeq" id="WP_127732914.1">
    <property type="nucleotide sequence ID" value="NZ_SACP01000025.1"/>
</dbReference>
<dbReference type="GO" id="GO:0005524">
    <property type="term" value="F:ATP binding"/>
    <property type="evidence" value="ECO:0007669"/>
    <property type="project" value="UniProtKB-KW"/>
</dbReference>
<dbReference type="InterPro" id="IPR039421">
    <property type="entry name" value="Type_1_exporter"/>
</dbReference>
<keyword evidence="8 10" id="KW-1133">Transmembrane helix</keyword>
<evidence type="ECO:0000313" key="13">
    <source>
        <dbReference type="EMBL" id="RVU14977.1"/>
    </source>
</evidence>
<dbReference type="InterPro" id="IPR036640">
    <property type="entry name" value="ABC1_TM_sf"/>
</dbReference>
<keyword evidence="4" id="KW-1003">Cell membrane</keyword>
<keyword evidence="9 10" id="KW-0472">Membrane</keyword>
<dbReference type="InterPro" id="IPR003439">
    <property type="entry name" value="ABC_transporter-like_ATP-bd"/>
</dbReference>
<dbReference type="GO" id="GO:0140359">
    <property type="term" value="F:ABC-type transporter activity"/>
    <property type="evidence" value="ECO:0007669"/>
    <property type="project" value="InterPro"/>
</dbReference>
<protein>
    <submittedName>
        <fullName evidence="13">NHLP bacteriocin export ABC transporter permease/ATPase subunit</fullName>
    </submittedName>
</protein>
<comment type="similarity">
    <text evidence="2">Belongs to the ABC transporter superfamily.</text>
</comment>
<dbReference type="FunFam" id="3.40.50.300:FF:000299">
    <property type="entry name" value="ABC transporter ATP-binding protein/permease"/>
    <property type="match status" value="1"/>
</dbReference>
<dbReference type="EMBL" id="SACP01000025">
    <property type="protein sequence ID" value="RVU14977.1"/>
    <property type="molecule type" value="Genomic_DNA"/>
</dbReference>
<dbReference type="InterPro" id="IPR003593">
    <property type="entry name" value="AAA+_ATPase"/>
</dbReference>
<keyword evidence="5 10" id="KW-0812">Transmembrane</keyword>
<evidence type="ECO:0000256" key="3">
    <source>
        <dbReference type="ARBA" id="ARBA00022448"/>
    </source>
</evidence>
<evidence type="ECO:0000256" key="10">
    <source>
        <dbReference type="SAM" id="Phobius"/>
    </source>
</evidence>
<keyword evidence="3" id="KW-0813">Transport</keyword>
<feature type="transmembrane region" description="Helical" evidence="10">
    <location>
        <begin position="521"/>
        <end position="543"/>
    </location>
</feature>
<feature type="domain" description="ABC transporter" evidence="11">
    <location>
        <begin position="722"/>
        <end position="954"/>
    </location>
</feature>
<comment type="subcellular location">
    <subcellularLocation>
        <location evidence="1">Cell membrane</location>
        <topology evidence="1">Multi-pass membrane protein</topology>
    </subcellularLocation>
</comment>
<evidence type="ECO:0000256" key="2">
    <source>
        <dbReference type="ARBA" id="ARBA00005417"/>
    </source>
</evidence>
<name>A0A3S2W6L6_9HYPH</name>
<dbReference type="PANTHER" id="PTHR24221:SF654">
    <property type="entry name" value="ATP-BINDING CASSETTE SUB-FAMILY B MEMBER 6"/>
    <property type="match status" value="1"/>
</dbReference>
<reference evidence="13 14" key="1">
    <citation type="submission" date="2019-01" db="EMBL/GenBank/DDBJ databases">
        <authorList>
            <person name="Chen W.-M."/>
        </authorList>
    </citation>
    <scope>NUCLEOTIDE SEQUENCE [LARGE SCALE GENOMIC DNA]</scope>
    <source>
        <strain evidence="13 14">TER-1</strain>
    </source>
</reference>
<dbReference type="AlphaFoldDB" id="A0A3S2W6L6"/>
<gene>
    <name evidence="13" type="ORF">EOE48_21385</name>
</gene>
<comment type="caution">
    <text evidence="13">The sequence shown here is derived from an EMBL/GenBank/DDBJ whole genome shotgun (WGS) entry which is preliminary data.</text>
</comment>
<dbReference type="PROSITE" id="PS00211">
    <property type="entry name" value="ABC_TRANSPORTER_1"/>
    <property type="match status" value="1"/>
</dbReference>
<dbReference type="InterPro" id="IPR011527">
    <property type="entry name" value="ABC1_TM_dom"/>
</dbReference>
<dbReference type="PROSITE" id="PS50893">
    <property type="entry name" value="ABC_TRANSPORTER_2"/>
    <property type="match status" value="1"/>
</dbReference>
<dbReference type="Gene3D" id="1.20.1560.10">
    <property type="entry name" value="ABC transporter type 1, transmembrane domain"/>
    <property type="match status" value="1"/>
</dbReference>
<dbReference type="OrthoDB" id="9787557at2"/>
<evidence type="ECO:0000259" key="11">
    <source>
        <dbReference type="PROSITE" id="PS50893"/>
    </source>
</evidence>
<evidence type="ECO:0000313" key="14">
    <source>
        <dbReference type="Proteomes" id="UP000286997"/>
    </source>
</evidence>
<dbReference type="Pfam" id="PF00005">
    <property type="entry name" value="ABC_tran"/>
    <property type="match status" value="1"/>
</dbReference>
<dbReference type="SUPFAM" id="SSF90123">
    <property type="entry name" value="ABC transporter transmembrane region"/>
    <property type="match status" value="1"/>
</dbReference>
<dbReference type="InterPro" id="IPR022515">
    <property type="entry name" value="NHPM_micro_ABC2"/>
</dbReference>
<evidence type="ECO:0000259" key="12">
    <source>
        <dbReference type="PROSITE" id="PS50929"/>
    </source>
</evidence>
<evidence type="ECO:0000256" key="5">
    <source>
        <dbReference type="ARBA" id="ARBA00022692"/>
    </source>
</evidence>